<feature type="signal peptide" evidence="2">
    <location>
        <begin position="1"/>
        <end position="24"/>
    </location>
</feature>
<evidence type="ECO:0000259" key="3">
    <source>
        <dbReference type="Pfam" id="PF13511"/>
    </source>
</evidence>
<sequence length="236" mass="25472">MSRRAIPSAFLLASLLAAPVIASAADITIYRCTGADGKLTLRDTPCLKGETQQAKEMQRPKDPPKRAKAKATTTRTPSRAVAATAATAAAPVATTRYIVMTPPKPMYECTTPDGTSYMSDTAEGNPRWMPLWALGYPVVDSRTSLGDNIGGRPGRPSGTQPGPPMGGQFVYDPYGPGSWVRDACSELPQQEVCARLRDRRWELGRAYNSALQSERQQIDVEQRGIDARLANDCGDA</sequence>
<organism evidence="4 5">
    <name type="scientific">Lysobacter arenosi</name>
    <dbReference type="NCBI Taxonomy" id="2795387"/>
    <lineage>
        <taxon>Bacteria</taxon>
        <taxon>Pseudomonadati</taxon>
        <taxon>Pseudomonadota</taxon>
        <taxon>Gammaproteobacteria</taxon>
        <taxon>Lysobacterales</taxon>
        <taxon>Lysobacteraceae</taxon>
        <taxon>Lysobacter</taxon>
    </lineage>
</organism>
<protein>
    <submittedName>
        <fullName evidence="4">DUF4124 domain-containing protein</fullName>
    </submittedName>
</protein>
<feature type="compositionally biased region" description="Low complexity" evidence="1">
    <location>
        <begin position="70"/>
        <end position="83"/>
    </location>
</feature>
<dbReference type="EMBL" id="CP071517">
    <property type="protein sequence ID" value="QSX76807.1"/>
    <property type="molecule type" value="Genomic_DNA"/>
</dbReference>
<keyword evidence="5" id="KW-1185">Reference proteome</keyword>
<evidence type="ECO:0000256" key="1">
    <source>
        <dbReference type="SAM" id="MobiDB-lite"/>
    </source>
</evidence>
<feature type="domain" description="DUF4124" evidence="3">
    <location>
        <begin position="17"/>
        <end position="86"/>
    </location>
</feature>
<proteinExistence type="predicted"/>
<evidence type="ECO:0000256" key="2">
    <source>
        <dbReference type="SAM" id="SignalP"/>
    </source>
</evidence>
<feature type="compositionally biased region" description="Basic and acidic residues" evidence="1">
    <location>
        <begin position="56"/>
        <end position="65"/>
    </location>
</feature>
<reference evidence="4 5" key="1">
    <citation type="submission" date="2021-02" db="EMBL/GenBank/DDBJ databases">
        <title>Lysobacter arenosi sp. nov., isolated from soil of gangwondo yeongwol, south Korea.</title>
        <authorList>
            <person name="Kim K.R."/>
            <person name="Kim K.H."/>
            <person name="Jeon C.O."/>
        </authorList>
    </citation>
    <scope>NUCLEOTIDE SEQUENCE [LARGE SCALE GENOMIC DNA]</scope>
    <source>
        <strain evidence="4 5">R7</strain>
    </source>
</reference>
<gene>
    <name evidence="4" type="ORF">HIV01_012495</name>
</gene>
<evidence type="ECO:0000313" key="5">
    <source>
        <dbReference type="Proteomes" id="UP000663400"/>
    </source>
</evidence>
<feature type="region of interest" description="Disordered" evidence="1">
    <location>
        <begin position="51"/>
        <end position="83"/>
    </location>
</feature>
<feature type="chain" id="PRO_5045659207" evidence="2">
    <location>
        <begin position="25"/>
        <end position="236"/>
    </location>
</feature>
<accession>A0ABX7RF29</accession>
<dbReference type="Proteomes" id="UP000663400">
    <property type="component" value="Chromosome"/>
</dbReference>
<name>A0ABX7RF29_9GAMM</name>
<evidence type="ECO:0000313" key="4">
    <source>
        <dbReference type="EMBL" id="QSX76807.1"/>
    </source>
</evidence>
<keyword evidence="2" id="KW-0732">Signal</keyword>
<dbReference type="Pfam" id="PF13511">
    <property type="entry name" value="DUF4124"/>
    <property type="match status" value="1"/>
</dbReference>
<dbReference type="InterPro" id="IPR025392">
    <property type="entry name" value="DUF4124"/>
</dbReference>